<dbReference type="Proteomes" id="UP000029981">
    <property type="component" value="Chromosome 1"/>
</dbReference>
<name>A0A0A0LR63_CUCSA</name>
<organism evidence="2 3">
    <name type="scientific">Cucumis sativus</name>
    <name type="common">Cucumber</name>
    <dbReference type="NCBI Taxonomy" id="3659"/>
    <lineage>
        <taxon>Eukaryota</taxon>
        <taxon>Viridiplantae</taxon>
        <taxon>Streptophyta</taxon>
        <taxon>Embryophyta</taxon>
        <taxon>Tracheophyta</taxon>
        <taxon>Spermatophyta</taxon>
        <taxon>Magnoliopsida</taxon>
        <taxon>eudicotyledons</taxon>
        <taxon>Gunneridae</taxon>
        <taxon>Pentapetalae</taxon>
        <taxon>rosids</taxon>
        <taxon>fabids</taxon>
        <taxon>Cucurbitales</taxon>
        <taxon>Cucurbitaceae</taxon>
        <taxon>Benincaseae</taxon>
        <taxon>Cucumis</taxon>
    </lineage>
</organism>
<keyword evidence="3" id="KW-1185">Reference proteome</keyword>
<reference evidence="2 3" key="1">
    <citation type="journal article" date="2009" name="Nat. Genet.">
        <title>The genome of the cucumber, Cucumis sativus L.</title>
        <authorList>
            <person name="Huang S."/>
            <person name="Li R."/>
            <person name="Zhang Z."/>
            <person name="Li L."/>
            <person name="Gu X."/>
            <person name="Fan W."/>
            <person name="Lucas W.J."/>
            <person name="Wang X."/>
            <person name="Xie B."/>
            <person name="Ni P."/>
            <person name="Ren Y."/>
            <person name="Zhu H."/>
            <person name="Li J."/>
            <person name="Lin K."/>
            <person name="Jin W."/>
            <person name="Fei Z."/>
            <person name="Li G."/>
            <person name="Staub J."/>
            <person name="Kilian A."/>
            <person name="van der Vossen E.A."/>
            <person name="Wu Y."/>
            <person name="Guo J."/>
            <person name="He J."/>
            <person name="Jia Z."/>
            <person name="Ren Y."/>
            <person name="Tian G."/>
            <person name="Lu Y."/>
            <person name="Ruan J."/>
            <person name="Qian W."/>
            <person name="Wang M."/>
            <person name="Huang Q."/>
            <person name="Li B."/>
            <person name="Xuan Z."/>
            <person name="Cao J."/>
            <person name="Asan"/>
            <person name="Wu Z."/>
            <person name="Zhang J."/>
            <person name="Cai Q."/>
            <person name="Bai Y."/>
            <person name="Zhao B."/>
            <person name="Han Y."/>
            <person name="Li Y."/>
            <person name="Li X."/>
            <person name="Wang S."/>
            <person name="Shi Q."/>
            <person name="Liu S."/>
            <person name="Cho W.K."/>
            <person name="Kim J.Y."/>
            <person name="Xu Y."/>
            <person name="Heller-Uszynska K."/>
            <person name="Miao H."/>
            <person name="Cheng Z."/>
            <person name="Zhang S."/>
            <person name="Wu J."/>
            <person name="Yang Y."/>
            <person name="Kang H."/>
            <person name="Li M."/>
            <person name="Liang H."/>
            <person name="Ren X."/>
            <person name="Shi Z."/>
            <person name="Wen M."/>
            <person name="Jian M."/>
            <person name="Yang H."/>
            <person name="Zhang G."/>
            <person name="Yang Z."/>
            <person name="Chen R."/>
            <person name="Liu S."/>
            <person name="Li J."/>
            <person name="Ma L."/>
            <person name="Liu H."/>
            <person name="Zhou Y."/>
            <person name="Zhao J."/>
            <person name="Fang X."/>
            <person name="Li G."/>
            <person name="Fang L."/>
            <person name="Li Y."/>
            <person name="Liu D."/>
            <person name="Zheng H."/>
            <person name="Zhang Y."/>
            <person name="Qin N."/>
            <person name="Li Z."/>
            <person name="Yang G."/>
            <person name="Yang S."/>
            <person name="Bolund L."/>
            <person name="Kristiansen K."/>
            <person name="Zheng H."/>
            <person name="Li S."/>
            <person name="Zhang X."/>
            <person name="Yang H."/>
            <person name="Wang J."/>
            <person name="Sun R."/>
            <person name="Zhang B."/>
            <person name="Jiang S."/>
            <person name="Wang J."/>
            <person name="Du Y."/>
            <person name="Li S."/>
        </authorList>
    </citation>
    <scope>NUCLEOTIDE SEQUENCE [LARGE SCALE GENOMIC DNA]</scope>
    <source>
        <strain evidence="3">cv. 9930</strain>
    </source>
</reference>
<reference evidence="2 3" key="4">
    <citation type="journal article" date="2011" name="BMC Genomics">
        <title>RNA-Seq improves annotation of protein-coding genes in the cucumber genome.</title>
        <authorList>
            <person name="Li Z."/>
            <person name="Zhang Z."/>
            <person name="Yan P."/>
            <person name="Huang S."/>
            <person name="Fei Z."/>
            <person name="Lin K."/>
        </authorList>
    </citation>
    <scope>NUCLEOTIDE SEQUENCE [LARGE SCALE GENOMIC DNA]</scope>
    <source>
        <strain evidence="3">cv. 9930</strain>
    </source>
</reference>
<accession>A0A0A0LR63</accession>
<proteinExistence type="predicted"/>
<evidence type="ECO:0000313" key="2">
    <source>
        <dbReference type="EMBL" id="KGN64405.1"/>
    </source>
</evidence>
<evidence type="ECO:0000256" key="1">
    <source>
        <dbReference type="SAM" id="MobiDB-lite"/>
    </source>
</evidence>
<evidence type="ECO:0000313" key="3">
    <source>
        <dbReference type="Proteomes" id="UP000029981"/>
    </source>
</evidence>
<reference evidence="2 3" key="2">
    <citation type="journal article" date="2009" name="PLoS ONE">
        <title>An integrated genetic and cytogenetic map of the cucumber genome.</title>
        <authorList>
            <person name="Ren Y."/>
            <person name="Zhang Z."/>
            <person name="Liu J."/>
            <person name="Staub J.E."/>
            <person name="Han Y."/>
            <person name="Cheng Z."/>
            <person name="Li X."/>
            <person name="Lu J."/>
            <person name="Miao H."/>
            <person name="Kang H."/>
            <person name="Xie B."/>
            <person name="Gu X."/>
            <person name="Wang X."/>
            <person name="Du Y."/>
            <person name="Jin W."/>
            <person name="Huang S."/>
        </authorList>
    </citation>
    <scope>NUCLEOTIDE SEQUENCE [LARGE SCALE GENOMIC DNA]</scope>
    <source>
        <strain evidence="3">cv. 9930</strain>
    </source>
</reference>
<dbReference type="EMBL" id="CM002922">
    <property type="protein sequence ID" value="KGN64405.1"/>
    <property type="molecule type" value="Genomic_DNA"/>
</dbReference>
<sequence length="106" mass="11517">MSAQYVLISFNVQRRSPLQELAILALECLASKSTICSIWAMKSLESENIKLEIKVDPSFTDLPASHSFCAPSSPPPSSSSEFTIPQKPNSDYCKIALNPKATAEVA</sequence>
<gene>
    <name evidence="2" type="ORF">Csa_1G050440</name>
</gene>
<dbReference type="AlphaFoldDB" id="A0A0A0LR63"/>
<reference evidence="2 3" key="3">
    <citation type="journal article" date="2010" name="BMC Genomics">
        <title>Transcriptome sequencing and comparative analysis of cucumber flowers with different sex types.</title>
        <authorList>
            <person name="Guo S."/>
            <person name="Zheng Y."/>
            <person name="Joung J.G."/>
            <person name="Liu S."/>
            <person name="Zhang Z."/>
            <person name="Crasta O.R."/>
            <person name="Sobral B.W."/>
            <person name="Xu Y."/>
            <person name="Huang S."/>
            <person name="Fei Z."/>
        </authorList>
    </citation>
    <scope>NUCLEOTIDE SEQUENCE [LARGE SCALE GENOMIC DNA]</scope>
    <source>
        <strain evidence="3">cv. 9930</strain>
    </source>
</reference>
<feature type="region of interest" description="Disordered" evidence="1">
    <location>
        <begin position="70"/>
        <end position="89"/>
    </location>
</feature>
<dbReference type="Gramene" id="KGN64405">
    <property type="protein sequence ID" value="KGN64405"/>
    <property type="gene ID" value="Csa_1G050440"/>
</dbReference>
<protein>
    <submittedName>
        <fullName evidence="2">Uncharacterized protein</fullName>
    </submittedName>
</protein>